<gene>
    <name evidence="2" type="ORF">CRHIZ90672A_00018398</name>
</gene>
<protein>
    <submittedName>
        <fullName evidence="2">Uncharacterized protein</fullName>
    </submittedName>
</protein>
<comment type="caution">
    <text evidence="2">The sequence shown here is derived from an EMBL/GenBank/DDBJ whole genome shotgun (WGS) entry which is preliminary data.</text>
</comment>
<keyword evidence="3" id="KW-1185">Reference proteome</keyword>
<name>A0A9N9YMY9_9HYPO</name>
<feature type="region of interest" description="Disordered" evidence="1">
    <location>
        <begin position="66"/>
        <end position="91"/>
    </location>
</feature>
<evidence type="ECO:0000313" key="3">
    <source>
        <dbReference type="Proteomes" id="UP000696573"/>
    </source>
</evidence>
<dbReference type="AlphaFoldDB" id="A0A9N9YMY9"/>
<dbReference type="OrthoDB" id="2142040at2759"/>
<reference evidence="2" key="1">
    <citation type="submission" date="2021-10" db="EMBL/GenBank/DDBJ databases">
        <authorList>
            <person name="Piombo E."/>
        </authorList>
    </citation>
    <scope>NUCLEOTIDE SEQUENCE</scope>
</reference>
<sequence length="377" mass="42339">MVVNAVDSTTLEGHILPSSTQMVPVDLSRVKKNKSPQISLVENSKDFYLGGTLVVAKSLWELCNSGASSEPPPRVPQQQQPPLRKQAAPPKWKEEADKLGFTYFRQLHAYKFLTKYNATQLASYLSDKQIKSIAKNAKIWGDKIRAKDGYSDEYLDDLLVLALFDTILFLDNSWSMNDSNEPTEELQDIAGSIVEVESIYDNTPSVRIEFLNGKPRDDTAETANEVRELIANINNFGTTPLGAQLRKKDTGPVRVPQATSKRHLSACAYLRNHGRPDPAEKGRFQNEIDECKKLLRDHDRTKFGEKHVLFQISRVGKLREAEQFIKSLKADPELKNILHVTSYQQLDFTDDSNDPIFMYSAAISRLAGAALLGTCHT</sequence>
<dbReference type="EMBL" id="CABFNQ020000695">
    <property type="protein sequence ID" value="CAH0024401.1"/>
    <property type="molecule type" value="Genomic_DNA"/>
</dbReference>
<dbReference type="PANTHER" id="PTHR34706">
    <property type="entry name" value="SLR1338 PROTEIN"/>
    <property type="match status" value="1"/>
</dbReference>
<dbReference type="PANTHER" id="PTHR34706:SF1">
    <property type="entry name" value="VWFA DOMAIN-CONTAINING PROTEIN"/>
    <property type="match status" value="1"/>
</dbReference>
<organism evidence="2 3">
    <name type="scientific">Clonostachys rhizophaga</name>
    <dbReference type="NCBI Taxonomy" id="160324"/>
    <lineage>
        <taxon>Eukaryota</taxon>
        <taxon>Fungi</taxon>
        <taxon>Dikarya</taxon>
        <taxon>Ascomycota</taxon>
        <taxon>Pezizomycotina</taxon>
        <taxon>Sordariomycetes</taxon>
        <taxon>Hypocreomycetidae</taxon>
        <taxon>Hypocreales</taxon>
        <taxon>Bionectriaceae</taxon>
        <taxon>Clonostachys</taxon>
    </lineage>
</organism>
<evidence type="ECO:0000256" key="1">
    <source>
        <dbReference type="SAM" id="MobiDB-lite"/>
    </source>
</evidence>
<accession>A0A9N9YMY9</accession>
<feature type="compositionally biased region" description="Low complexity" evidence="1">
    <location>
        <begin position="76"/>
        <end position="90"/>
    </location>
</feature>
<evidence type="ECO:0000313" key="2">
    <source>
        <dbReference type="EMBL" id="CAH0024401.1"/>
    </source>
</evidence>
<dbReference type="Proteomes" id="UP000696573">
    <property type="component" value="Unassembled WGS sequence"/>
</dbReference>
<proteinExistence type="predicted"/>